<feature type="compositionally biased region" description="Basic and acidic residues" evidence="5">
    <location>
        <begin position="202"/>
        <end position="221"/>
    </location>
</feature>
<protein>
    <submittedName>
        <fullName evidence="6">ATP/GTP-binding protein</fullName>
    </submittedName>
</protein>
<evidence type="ECO:0000256" key="2">
    <source>
        <dbReference type="ARBA" id="ARBA00022741"/>
    </source>
</evidence>
<dbReference type="InterPro" id="IPR052705">
    <property type="entry name" value="Gliding_Motility_GTPase"/>
</dbReference>
<dbReference type="RefSeq" id="WP_286056912.1">
    <property type="nucleotide sequence ID" value="NZ_JASVWF010000010.1"/>
</dbReference>
<evidence type="ECO:0000256" key="4">
    <source>
        <dbReference type="ARBA" id="ARBA00023134"/>
    </source>
</evidence>
<dbReference type="Proteomes" id="UP001231924">
    <property type="component" value="Unassembled WGS sequence"/>
</dbReference>
<dbReference type="CDD" id="cd00882">
    <property type="entry name" value="Ras_like_GTPase"/>
    <property type="match status" value="1"/>
</dbReference>
<evidence type="ECO:0000256" key="3">
    <source>
        <dbReference type="ARBA" id="ARBA00022801"/>
    </source>
</evidence>
<dbReference type="Gene3D" id="3.40.50.300">
    <property type="entry name" value="P-loop containing nucleotide triphosphate hydrolases"/>
    <property type="match status" value="1"/>
</dbReference>
<proteinExistence type="inferred from homology"/>
<comment type="similarity">
    <text evidence="1">Belongs to the GPN-loop GTPase family.</text>
</comment>
<dbReference type="SUPFAM" id="SSF52540">
    <property type="entry name" value="P-loop containing nucleoside triphosphate hydrolases"/>
    <property type="match status" value="1"/>
</dbReference>
<dbReference type="Pfam" id="PF03029">
    <property type="entry name" value="ATP_bind_1"/>
    <property type="match status" value="1"/>
</dbReference>
<dbReference type="PANTHER" id="PTHR42708:SF1">
    <property type="entry name" value="GLIDING MOTILITY PROTEIN MGLA"/>
    <property type="match status" value="1"/>
</dbReference>
<comment type="caution">
    <text evidence="6">The sequence shown here is derived from an EMBL/GenBank/DDBJ whole genome shotgun (WGS) entry which is preliminary data.</text>
</comment>
<keyword evidence="4" id="KW-0342">GTP-binding</keyword>
<dbReference type="InterPro" id="IPR004130">
    <property type="entry name" value="Gpn"/>
</dbReference>
<dbReference type="PANTHER" id="PTHR42708">
    <property type="entry name" value="ATP/GTP-BINDING PROTEIN-RELATED"/>
    <property type="match status" value="1"/>
</dbReference>
<evidence type="ECO:0000256" key="5">
    <source>
        <dbReference type="SAM" id="MobiDB-lite"/>
    </source>
</evidence>
<keyword evidence="2" id="KW-0547">Nucleotide-binding</keyword>
<dbReference type="InterPro" id="IPR027417">
    <property type="entry name" value="P-loop_NTPase"/>
</dbReference>
<evidence type="ECO:0000256" key="1">
    <source>
        <dbReference type="ARBA" id="ARBA00005290"/>
    </source>
</evidence>
<sequence length="221" mass="23449">MDSAGGSEQTVTALKVVVAGAFGVGKTTFVGAASDITPLRTEEVMTAASVGVDDLSATPDKQSTTVAMDFGRLDLDPGDTEAAGALPLYLFGTPGQYRFWFMWDELCRGAVGAVVLVDTRRLVDSFPVLDYFDRTDLPVIVAVNGFDGEFPHGPEAVREALTLDAATPVVTCDARDRHSATETLAHLVGHALTVRGGATGREPQRVESYRASTAEREGVTR</sequence>
<evidence type="ECO:0000313" key="6">
    <source>
        <dbReference type="EMBL" id="MDL5160307.1"/>
    </source>
</evidence>
<keyword evidence="3" id="KW-0378">Hydrolase</keyword>
<name>A0ABT7MK55_9PSEU</name>
<dbReference type="EMBL" id="JASVWF010000010">
    <property type="protein sequence ID" value="MDL5160307.1"/>
    <property type="molecule type" value="Genomic_DNA"/>
</dbReference>
<keyword evidence="7" id="KW-1185">Reference proteome</keyword>
<gene>
    <name evidence="6" type="ORF">QRT03_30365</name>
</gene>
<reference evidence="6 7" key="1">
    <citation type="submission" date="2023-06" db="EMBL/GenBank/DDBJ databases">
        <title>Actinomycetospora Odt1-22.</title>
        <authorList>
            <person name="Supong K."/>
        </authorList>
    </citation>
    <scope>NUCLEOTIDE SEQUENCE [LARGE SCALE GENOMIC DNA]</scope>
    <source>
        <strain evidence="6 7">Odt1-22</strain>
    </source>
</reference>
<accession>A0ABT7MK55</accession>
<feature type="region of interest" description="Disordered" evidence="5">
    <location>
        <begin position="199"/>
        <end position="221"/>
    </location>
</feature>
<organism evidence="6 7">
    <name type="scientific">Actinomycetospora termitidis</name>
    <dbReference type="NCBI Taxonomy" id="3053470"/>
    <lineage>
        <taxon>Bacteria</taxon>
        <taxon>Bacillati</taxon>
        <taxon>Actinomycetota</taxon>
        <taxon>Actinomycetes</taxon>
        <taxon>Pseudonocardiales</taxon>
        <taxon>Pseudonocardiaceae</taxon>
        <taxon>Actinomycetospora</taxon>
    </lineage>
</organism>
<evidence type="ECO:0000313" key="7">
    <source>
        <dbReference type="Proteomes" id="UP001231924"/>
    </source>
</evidence>